<evidence type="ECO:0000313" key="8">
    <source>
        <dbReference type="Proteomes" id="UP000177177"/>
    </source>
</evidence>
<dbReference type="InterPro" id="IPR051912">
    <property type="entry name" value="Alkylbase_DNA_Glycosylase/TA"/>
</dbReference>
<dbReference type="GO" id="GO:0005737">
    <property type="term" value="C:cytoplasm"/>
    <property type="evidence" value="ECO:0007669"/>
    <property type="project" value="TreeGrafter"/>
</dbReference>
<dbReference type="GO" id="GO:0043916">
    <property type="term" value="F:DNA-7-methylguanine glycosylase activity"/>
    <property type="evidence" value="ECO:0007669"/>
    <property type="project" value="TreeGrafter"/>
</dbReference>
<dbReference type="SMART" id="SM00478">
    <property type="entry name" value="ENDO3c"/>
    <property type="match status" value="1"/>
</dbReference>
<dbReference type="GO" id="GO:0006307">
    <property type="term" value="P:DNA alkylation repair"/>
    <property type="evidence" value="ECO:0007669"/>
    <property type="project" value="TreeGrafter"/>
</dbReference>
<evidence type="ECO:0000313" key="7">
    <source>
        <dbReference type="EMBL" id="OHA02612.1"/>
    </source>
</evidence>
<dbReference type="EMBL" id="MHQN01000033">
    <property type="protein sequence ID" value="OHA02612.1"/>
    <property type="molecule type" value="Genomic_DNA"/>
</dbReference>
<evidence type="ECO:0000256" key="1">
    <source>
        <dbReference type="ARBA" id="ARBA00000086"/>
    </source>
</evidence>
<dbReference type="InterPro" id="IPR003265">
    <property type="entry name" value="HhH-GPD_domain"/>
</dbReference>
<dbReference type="Pfam" id="PF00730">
    <property type="entry name" value="HhH-GPD"/>
    <property type="match status" value="1"/>
</dbReference>
<dbReference type="GO" id="GO:0008725">
    <property type="term" value="F:DNA-3-methyladenine glycosylase activity"/>
    <property type="evidence" value="ECO:0007669"/>
    <property type="project" value="TreeGrafter"/>
</dbReference>
<dbReference type="GO" id="GO:0032993">
    <property type="term" value="C:protein-DNA complex"/>
    <property type="evidence" value="ECO:0007669"/>
    <property type="project" value="TreeGrafter"/>
</dbReference>
<protein>
    <recommendedName>
        <fullName evidence="3">DNA-3-methyladenine glycosylase II</fullName>
        <ecNumber evidence="3">3.2.2.21</ecNumber>
    </recommendedName>
</protein>
<keyword evidence="4" id="KW-0227">DNA damage</keyword>
<organism evidence="7 8">
    <name type="scientific">Candidatus Sungbacteria bacterium RIFCSPHIGHO2_02_FULL_53_17</name>
    <dbReference type="NCBI Taxonomy" id="1802275"/>
    <lineage>
        <taxon>Bacteria</taxon>
        <taxon>Candidatus Sungiibacteriota</taxon>
    </lineage>
</organism>
<evidence type="ECO:0000256" key="4">
    <source>
        <dbReference type="ARBA" id="ARBA00022763"/>
    </source>
</evidence>
<comment type="catalytic activity">
    <reaction evidence="1">
        <text>Hydrolysis of alkylated DNA, releasing 3-methyladenine, 3-methylguanine, 7-methylguanine and 7-methyladenine.</text>
        <dbReference type="EC" id="3.2.2.21"/>
    </reaction>
</comment>
<dbReference type="AlphaFoldDB" id="A0A1G2KVG1"/>
<dbReference type="Proteomes" id="UP000177177">
    <property type="component" value="Unassembled WGS sequence"/>
</dbReference>
<feature type="domain" description="HhH-GPD" evidence="6">
    <location>
        <begin position="51"/>
        <end position="205"/>
    </location>
</feature>
<dbReference type="GO" id="GO:0032131">
    <property type="term" value="F:alkylated DNA binding"/>
    <property type="evidence" value="ECO:0007669"/>
    <property type="project" value="TreeGrafter"/>
</dbReference>
<name>A0A1G2KVG1_9BACT</name>
<evidence type="ECO:0000256" key="2">
    <source>
        <dbReference type="ARBA" id="ARBA00010817"/>
    </source>
</evidence>
<dbReference type="SUPFAM" id="SSF48150">
    <property type="entry name" value="DNA-glycosylase"/>
    <property type="match status" value="1"/>
</dbReference>
<dbReference type="FunFam" id="1.10.340.30:FF:000004">
    <property type="entry name" value="DNA-3-methyladenine glycosylase II"/>
    <property type="match status" value="1"/>
</dbReference>
<evidence type="ECO:0000256" key="3">
    <source>
        <dbReference type="ARBA" id="ARBA00012000"/>
    </source>
</evidence>
<dbReference type="Gene3D" id="1.10.340.30">
    <property type="entry name" value="Hypothetical protein, domain 2"/>
    <property type="match status" value="1"/>
</dbReference>
<dbReference type="GO" id="GO:0006285">
    <property type="term" value="P:base-excision repair, AP site formation"/>
    <property type="evidence" value="ECO:0007669"/>
    <property type="project" value="TreeGrafter"/>
</dbReference>
<dbReference type="CDD" id="cd00056">
    <property type="entry name" value="ENDO3c"/>
    <property type="match status" value="1"/>
</dbReference>
<dbReference type="PANTHER" id="PTHR43003:SF5">
    <property type="entry name" value="DNA-3-METHYLADENINE GLYCOSYLASE"/>
    <property type="match status" value="1"/>
</dbReference>
<comment type="caution">
    <text evidence="7">The sequence shown here is derived from an EMBL/GenBank/DDBJ whole genome shotgun (WGS) entry which is preliminary data.</text>
</comment>
<dbReference type="InterPro" id="IPR011257">
    <property type="entry name" value="DNA_glycosylase"/>
</dbReference>
<gene>
    <name evidence="7" type="ORF">A3C92_03135</name>
</gene>
<evidence type="ECO:0000256" key="5">
    <source>
        <dbReference type="ARBA" id="ARBA00023204"/>
    </source>
</evidence>
<evidence type="ECO:0000259" key="6">
    <source>
        <dbReference type="SMART" id="SM00478"/>
    </source>
</evidence>
<sequence length="209" mass="23301">MKREKTLNKIYRHFEERDPVLFSVLSGMPLELLQKEKKTDIYFSKLCREIISQQLGGKAAAAIVGRFSALFPGERATPENVLGFSEHALRNVGMSWAKARSVRDLAAKSAARELNLQMIPALGDEAAIAELMKVKGIGRWTAEMFLIFTLGREDVFAFGDLGLRKGLAAIYGKRKIATPRSIARITMAWAPYRSYGSLAVWHVADNAQK</sequence>
<reference evidence="7 8" key="1">
    <citation type="journal article" date="2016" name="Nat. Commun.">
        <title>Thousands of microbial genomes shed light on interconnected biogeochemical processes in an aquifer system.</title>
        <authorList>
            <person name="Anantharaman K."/>
            <person name="Brown C.T."/>
            <person name="Hug L.A."/>
            <person name="Sharon I."/>
            <person name="Castelle C.J."/>
            <person name="Probst A.J."/>
            <person name="Thomas B.C."/>
            <person name="Singh A."/>
            <person name="Wilkins M.J."/>
            <person name="Karaoz U."/>
            <person name="Brodie E.L."/>
            <person name="Williams K.H."/>
            <person name="Hubbard S.S."/>
            <person name="Banfield J.F."/>
        </authorList>
    </citation>
    <scope>NUCLEOTIDE SEQUENCE [LARGE SCALE GENOMIC DNA]</scope>
</reference>
<dbReference type="Gene3D" id="1.10.1670.40">
    <property type="match status" value="1"/>
</dbReference>
<dbReference type="EC" id="3.2.2.21" evidence="3"/>
<dbReference type="PANTHER" id="PTHR43003">
    <property type="entry name" value="DNA-3-METHYLADENINE GLYCOSYLASE"/>
    <property type="match status" value="1"/>
</dbReference>
<comment type="similarity">
    <text evidence="2">Belongs to the alkylbase DNA glycosidase AlkA family.</text>
</comment>
<keyword evidence="5" id="KW-0234">DNA repair</keyword>
<proteinExistence type="inferred from homology"/>
<accession>A0A1G2KVG1</accession>